<dbReference type="Gene3D" id="3.40.50.300">
    <property type="entry name" value="P-loop containing nucleotide triphosphate hydrolases"/>
    <property type="match status" value="2"/>
</dbReference>
<dbReference type="Proteomes" id="UP001229346">
    <property type="component" value="Unassembled WGS sequence"/>
</dbReference>
<organism evidence="6 7">
    <name type="scientific">Paenibacillus harenae</name>
    <dbReference type="NCBI Taxonomy" id="306543"/>
    <lineage>
        <taxon>Bacteria</taxon>
        <taxon>Bacillati</taxon>
        <taxon>Bacillota</taxon>
        <taxon>Bacilli</taxon>
        <taxon>Bacillales</taxon>
        <taxon>Paenibacillaceae</taxon>
        <taxon>Paenibacillus</taxon>
    </lineage>
</organism>
<dbReference type="InterPro" id="IPR032781">
    <property type="entry name" value="ABC_tran_Xtn"/>
</dbReference>
<evidence type="ECO:0000259" key="5">
    <source>
        <dbReference type="PROSITE" id="PS50893"/>
    </source>
</evidence>
<reference evidence="6 7" key="1">
    <citation type="submission" date="2023-07" db="EMBL/GenBank/DDBJ databases">
        <title>Sorghum-associated microbial communities from plants grown in Nebraska, USA.</title>
        <authorList>
            <person name="Schachtman D."/>
        </authorList>
    </citation>
    <scope>NUCLEOTIDE SEQUENCE [LARGE SCALE GENOMIC DNA]</scope>
    <source>
        <strain evidence="6 7">CC482</strain>
    </source>
</reference>
<comment type="caution">
    <text evidence="6">The sequence shown here is derived from an EMBL/GenBank/DDBJ whole genome shotgun (WGS) entry which is preliminary data.</text>
</comment>
<dbReference type="Pfam" id="PF12848">
    <property type="entry name" value="ABC_tran_Xtn"/>
    <property type="match status" value="1"/>
</dbReference>
<evidence type="ECO:0000256" key="4">
    <source>
        <dbReference type="SAM" id="MobiDB-lite"/>
    </source>
</evidence>
<name>A0ABT9U7T8_PAEHA</name>
<proteinExistence type="predicted"/>
<keyword evidence="3" id="KW-0175">Coiled coil</keyword>
<keyword evidence="2 6" id="KW-0067">ATP-binding</keyword>
<dbReference type="InterPro" id="IPR051309">
    <property type="entry name" value="ABCF_ATPase"/>
</dbReference>
<dbReference type="PANTHER" id="PTHR42855:SF2">
    <property type="entry name" value="DRUG RESISTANCE ABC TRANSPORTER,ATP-BINDING PROTEIN"/>
    <property type="match status" value="1"/>
</dbReference>
<dbReference type="InterPro" id="IPR017871">
    <property type="entry name" value="ABC_transporter-like_CS"/>
</dbReference>
<dbReference type="GO" id="GO:0005524">
    <property type="term" value="F:ATP binding"/>
    <property type="evidence" value="ECO:0007669"/>
    <property type="project" value="UniProtKB-KW"/>
</dbReference>
<feature type="domain" description="ABC transporter" evidence="5">
    <location>
        <begin position="3"/>
        <end position="262"/>
    </location>
</feature>
<gene>
    <name evidence="6" type="ORF">J2T15_005179</name>
</gene>
<dbReference type="PROSITE" id="PS50893">
    <property type="entry name" value="ABC_TRANSPORTER_2"/>
    <property type="match status" value="2"/>
</dbReference>
<dbReference type="InterPro" id="IPR037118">
    <property type="entry name" value="Val-tRNA_synth_C_sf"/>
</dbReference>
<feature type="coiled-coil region" evidence="3">
    <location>
        <begin position="248"/>
        <end position="275"/>
    </location>
</feature>
<evidence type="ECO:0000256" key="3">
    <source>
        <dbReference type="SAM" id="Coils"/>
    </source>
</evidence>
<dbReference type="InterPro" id="IPR003593">
    <property type="entry name" value="AAA+_ATPase"/>
</dbReference>
<dbReference type="CDD" id="cd03221">
    <property type="entry name" value="ABCF_EF-3"/>
    <property type="match status" value="2"/>
</dbReference>
<feature type="region of interest" description="Disordered" evidence="4">
    <location>
        <begin position="548"/>
        <end position="590"/>
    </location>
</feature>
<dbReference type="PROSITE" id="PS00211">
    <property type="entry name" value="ABC_TRANSPORTER_1"/>
    <property type="match status" value="2"/>
</dbReference>
<sequence length="644" mass="72885">MLLQVSNITKSYGVDVVLSNISMQVLERERIGLVGVNGAGKSTLLKIIAGELTADSGDIHKAKETKIGYLAQNSGLNSDRTIVAEMRAVFAHLLDAEQELRDLEVKIADPALHDDEKRYADTLERYAKRSDWFREQGGFEINTRINSVLHGMGFGQFPPDTRISTLSGGQKTRLALARILLQAPDLLMLDEPTNYLDIETLTWLESYLRGYSGAIVVVSHDRYFLDALAQTIIEIERHVSKRYTGNYSRYMELKAADYESNMKQYEKQQDEISRLEQFIQKNIVRASTTKRAQSRRKALDKMDRLDKPMGDLKKAYFSFEIERMTGKDVLDVSGLSVTFPGQSKPLFNNVSFQLSRSETVALIGPNGIGKSTLLKVLVGQNEPTSGFLRWGTNVKIGYYDQEHTRLNGNNTVLEEVWSAYSHMEEARIRTVLGNFLFSGEDVLKRVSSLSGGEKARVSLAKLMLAQANVLILDEPTNHLDLFSKEVLEAALMDYEGTLLFISHDRYFLNKMAERIVELKPSGTDHFLGNYDDMIEKKSEIEEARLEALAKQSTNSSKSAAIDNAPATSYEADKQAKREERSRQRKVEQLEQDIANGERQIAELEEKLADPAIFNDYVRIQEIQAEIEKHKTALANAYEEWEKYM</sequence>
<dbReference type="Gene3D" id="1.10.287.380">
    <property type="entry name" value="Valyl-tRNA synthetase, C-terminal domain"/>
    <property type="match status" value="1"/>
</dbReference>
<dbReference type="InterPro" id="IPR027417">
    <property type="entry name" value="P-loop_NTPase"/>
</dbReference>
<evidence type="ECO:0000256" key="1">
    <source>
        <dbReference type="ARBA" id="ARBA00022741"/>
    </source>
</evidence>
<dbReference type="InterPro" id="IPR003439">
    <property type="entry name" value="ABC_transporter-like_ATP-bd"/>
</dbReference>
<feature type="domain" description="ABC transporter" evidence="5">
    <location>
        <begin position="330"/>
        <end position="546"/>
    </location>
</feature>
<protein>
    <submittedName>
        <fullName evidence="6">ATP-binding cassette subfamily F protein 3</fullName>
    </submittedName>
</protein>
<feature type="compositionally biased region" description="Basic and acidic residues" evidence="4">
    <location>
        <begin position="570"/>
        <end position="588"/>
    </location>
</feature>
<keyword evidence="7" id="KW-1185">Reference proteome</keyword>
<evidence type="ECO:0000313" key="6">
    <source>
        <dbReference type="EMBL" id="MDQ0115712.1"/>
    </source>
</evidence>
<dbReference type="PANTHER" id="PTHR42855">
    <property type="entry name" value="ABC TRANSPORTER ATP-BINDING SUBUNIT"/>
    <property type="match status" value="1"/>
</dbReference>
<evidence type="ECO:0000313" key="7">
    <source>
        <dbReference type="Proteomes" id="UP001229346"/>
    </source>
</evidence>
<dbReference type="RefSeq" id="WP_307207591.1">
    <property type="nucleotide sequence ID" value="NZ_JAUSSU010000012.1"/>
</dbReference>
<dbReference type="EMBL" id="JAUSSU010000012">
    <property type="protein sequence ID" value="MDQ0115712.1"/>
    <property type="molecule type" value="Genomic_DNA"/>
</dbReference>
<dbReference type="InterPro" id="IPR032524">
    <property type="entry name" value="ABC_tran_C"/>
</dbReference>
<keyword evidence="1" id="KW-0547">Nucleotide-binding</keyword>
<dbReference type="SUPFAM" id="SSF52540">
    <property type="entry name" value="P-loop containing nucleoside triphosphate hydrolases"/>
    <property type="match status" value="2"/>
</dbReference>
<evidence type="ECO:0000256" key="2">
    <source>
        <dbReference type="ARBA" id="ARBA00022840"/>
    </source>
</evidence>
<dbReference type="Pfam" id="PF16326">
    <property type="entry name" value="ABC_tran_CTD"/>
    <property type="match status" value="1"/>
</dbReference>
<accession>A0ABT9U7T8</accession>
<dbReference type="Pfam" id="PF00005">
    <property type="entry name" value="ABC_tran"/>
    <property type="match status" value="2"/>
</dbReference>
<dbReference type="SMART" id="SM00382">
    <property type="entry name" value="AAA"/>
    <property type="match status" value="2"/>
</dbReference>